<keyword evidence="2" id="KW-1185">Reference proteome</keyword>
<evidence type="ECO:0000313" key="2">
    <source>
        <dbReference type="Proteomes" id="UP001628124"/>
    </source>
</evidence>
<dbReference type="RefSeq" id="WP_412708118.1">
    <property type="nucleotide sequence ID" value="NZ_BAABMM010000029.1"/>
</dbReference>
<dbReference type="EMBL" id="BAABMM010000029">
    <property type="protein sequence ID" value="GAA5252450.1"/>
    <property type="molecule type" value="Genomic_DNA"/>
</dbReference>
<accession>A0ABP9TXA8</accession>
<organism evidence="1 2">
    <name type="scientific">Candidatus Rickettsia kedanie</name>
    <dbReference type="NCBI Taxonomy" id="3115352"/>
    <lineage>
        <taxon>Bacteria</taxon>
        <taxon>Pseudomonadati</taxon>
        <taxon>Pseudomonadota</taxon>
        <taxon>Alphaproteobacteria</taxon>
        <taxon>Rickettsiales</taxon>
        <taxon>Rickettsiaceae</taxon>
        <taxon>Rickettsieae</taxon>
        <taxon>Rickettsia</taxon>
        <taxon>spotted fever group</taxon>
    </lineage>
</organism>
<name>A0ABP9TXA8_9RICK</name>
<reference evidence="1 2" key="1">
    <citation type="journal article" date="2024" name="Microbiol. Immunol.">
        <title>Discovery of a novel spotted fever group Rickettsia, 'Candidatus Rickettsia kedanie,' in unfed larval chigger mites, Leptotrombidium scutellare.</title>
        <authorList>
            <person name="Ogawa M."/>
            <person name="Matsutani M."/>
            <person name="Katayama T."/>
            <person name="Takada N."/>
            <person name="Noda S."/>
            <person name="Takahashi M."/>
            <person name="Kageyama D."/>
            <person name="Hanaoka N."/>
            <person name="Ebihara H."/>
        </authorList>
    </citation>
    <scope>NUCLEOTIDE SEQUENCE [LARGE SCALE GENOMIC DNA]</scope>
    <source>
        <strain evidence="1 2">KNCP2-13</strain>
    </source>
</reference>
<protein>
    <submittedName>
        <fullName evidence="1">Uncharacterized protein</fullName>
    </submittedName>
</protein>
<sequence length="57" mass="6445">MGLYAIPDNYKSNPNVKHAAAKYQELINSDKLLVLGVRWNSMETTKDAFEVISSDEE</sequence>
<dbReference type="Proteomes" id="UP001628124">
    <property type="component" value="Unassembled WGS sequence"/>
</dbReference>
<gene>
    <name evidence="1" type="ORF">KNCP2_07380</name>
</gene>
<proteinExistence type="predicted"/>
<comment type="caution">
    <text evidence="1">The sequence shown here is derived from an EMBL/GenBank/DDBJ whole genome shotgun (WGS) entry which is preliminary data.</text>
</comment>
<evidence type="ECO:0000313" key="1">
    <source>
        <dbReference type="EMBL" id="GAA5252450.1"/>
    </source>
</evidence>